<dbReference type="InterPro" id="IPR016300">
    <property type="entry name" value="ATPase_ArsA/GET3"/>
</dbReference>
<dbReference type="InterPro" id="IPR008978">
    <property type="entry name" value="HSP20-like_chaperone"/>
</dbReference>
<reference evidence="11" key="1">
    <citation type="submission" date="2005-08" db="EMBL/GenBank/DDBJ databases">
        <title>Complete sequence of Chlorobium chlorochromatii CaD3.</title>
        <authorList>
            <person name="Copeland A."/>
            <person name="Lucas S."/>
            <person name="Lapidus A."/>
            <person name="Barry K."/>
            <person name="Detter J.C."/>
            <person name="Glavina T."/>
            <person name="Hammon N."/>
            <person name="Israni S."/>
            <person name="Pitluck S."/>
            <person name="Bryant D."/>
            <person name="Schmutz J."/>
            <person name="Larimer F."/>
            <person name="Land M."/>
            <person name="Kyrpides N."/>
            <person name="Ivanova N."/>
            <person name="Richardson P."/>
        </authorList>
    </citation>
    <scope>NUCLEOTIDE SEQUENCE [LARGE SCALE GENOMIC DNA]</scope>
    <source>
        <strain evidence="11">CaD3</strain>
    </source>
</reference>
<dbReference type="NCBIfam" id="TIGR00345">
    <property type="entry name" value="GET3_arsA_TRC40"/>
    <property type="match status" value="1"/>
</dbReference>
<evidence type="ECO:0000256" key="7">
    <source>
        <dbReference type="ARBA" id="ARBA00059736"/>
    </source>
</evidence>
<dbReference type="STRING" id="340177.Cag_0217"/>
<protein>
    <recommendedName>
        <fullName evidence="8">arsenite-transporting ATPase</fullName>
        <ecNumber evidence="8">7.3.2.7</ecNumber>
    </recommendedName>
</protein>
<evidence type="ECO:0000256" key="8">
    <source>
        <dbReference type="ARBA" id="ARBA00066752"/>
    </source>
</evidence>
<dbReference type="OrthoDB" id="9780677at2"/>
<dbReference type="eggNOG" id="COG0003">
    <property type="taxonomic scope" value="Bacteria"/>
</dbReference>
<evidence type="ECO:0000256" key="2">
    <source>
        <dbReference type="ARBA" id="ARBA00022741"/>
    </source>
</evidence>
<evidence type="ECO:0000259" key="9">
    <source>
        <dbReference type="Pfam" id="PF02374"/>
    </source>
</evidence>
<keyword evidence="2" id="KW-0547">Nucleotide-binding</keyword>
<dbReference type="Pfam" id="PF02374">
    <property type="entry name" value="ArsA_ATPase"/>
    <property type="match status" value="1"/>
</dbReference>
<evidence type="ECO:0000256" key="1">
    <source>
        <dbReference type="ARBA" id="ARBA00011040"/>
    </source>
</evidence>
<accession>Q3AU30</accession>
<evidence type="ECO:0000313" key="11">
    <source>
        <dbReference type="EMBL" id="ABB27495.1"/>
    </source>
</evidence>
<dbReference type="GO" id="GO:0016887">
    <property type="term" value="F:ATP hydrolysis activity"/>
    <property type="evidence" value="ECO:0007669"/>
    <property type="project" value="InterPro"/>
</dbReference>
<dbReference type="CDD" id="cd02035">
    <property type="entry name" value="ArsA"/>
    <property type="match status" value="1"/>
</dbReference>
<feature type="domain" description="ArsA/GET3 Anion-transporting ATPase-like" evidence="9">
    <location>
        <begin position="1"/>
        <end position="298"/>
    </location>
</feature>
<comment type="similarity">
    <text evidence="1">Belongs to the arsA ATPase family.</text>
</comment>
<dbReference type="PANTHER" id="PTHR10803:SF3">
    <property type="entry name" value="ATPASE GET3"/>
    <property type="match status" value="1"/>
</dbReference>
<dbReference type="EMBL" id="CP000108">
    <property type="protein sequence ID" value="ABB27495.1"/>
    <property type="molecule type" value="Genomic_DNA"/>
</dbReference>
<dbReference type="PANTHER" id="PTHR10803">
    <property type="entry name" value="ARSENICAL PUMP-DRIVING ATPASE ARSENITE-TRANSLOCATING ATPASE"/>
    <property type="match status" value="1"/>
</dbReference>
<dbReference type="EC" id="7.3.2.7" evidence="8"/>
<dbReference type="InterPro" id="IPR040612">
    <property type="entry name" value="ArsA_HSP20-like"/>
</dbReference>
<evidence type="ECO:0000256" key="5">
    <source>
        <dbReference type="ARBA" id="ARBA00022967"/>
    </source>
</evidence>
<dbReference type="InterPro" id="IPR027417">
    <property type="entry name" value="P-loop_NTPase"/>
</dbReference>
<sequence length="385" mass="43226">MRIILYLGKGGVGKTTVSASSATAIARKGQRVLIMSTDVAHSLADALNTELSSTPVEVEKNLFAMEVNVLAEIRENWNELYSYFSSILMNDGATEVVAEELAIVPGMEEMISLRYIWKSAKSGKYDVIVVDAAPTGETMRLLGMPESYGWYADKIGGWHSKAIGFAAPLLNKFMPKKNIFKLMPEVNDHMKELHTMLQDKSITTFRVVLNPENMVIKEALRVQTYLNLFGYKLDAAIVNKILPQNSEDTYLQSLIDIQTKYLKVIDNCFYPVPIFKAKHSTSEIINTDRLYELSQQMFGDKNPSDILYTSDKTQVLEKINGKYVLSLHLPNVEVKKLNVNIKGDELLVDINNFRKSIILPNVLIGRKTEGADFVEGNLNITFANN</sequence>
<feature type="domain" description="ArsA HSP20-like" evidence="10">
    <location>
        <begin position="320"/>
        <end position="382"/>
    </location>
</feature>
<evidence type="ECO:0000256" key="3">
    <source>
        <dbReference type="ARBA" id="ARBA00022840"/>
    </source>
</evidence>
<evidence type="ECO:0000256" key="4">
    <source>
        <dbReference type="ARBA" id="ARBA00022849"/>
    </source>
</evidence>
<dbReference type="KEGG" id="cch:Cag_0217"/>
<proteinExistence type="inferred from homology"/>
<evidence type="ECO:0000259" key="10">
    <source>
        <dbReference type="Pfam" id="PF17886"/>
    </source>
</evidence>
<comment type="catalytic activity">
    <reaction evidence="6">
        <text>arsenite(in) + ATP + H2O = arsenite(out) + ADP + phosphate + H(+)</text>
        <dbReference type="Rhea" id="RHEA:11348"/>
        <dbReference type="ChEBI" id="CHEBI:15377"/>
        <dbReference type="ChEBI" id="CHEBI:15378"/>
        <dbReference type="ChEBI" id="CHEBI:29242"/>
        <dbReference type="ChEBI" id="CHEBI:30616"/>
        <dbReference type="ChEBI" id="CHEBI:43474"/>
        <dbReference type="ChEBI" id="CHEBI:456216"/>
        <dbReference type="EC" id="7.3.2.7"/>
    </reaction>
</comment>
<keyword evidence="5" id="KW-1278">Translocase</keyword>
<dbReference type="GO" id="GO:0005524">
    <property type="term" value="F:ATP binding"/>
    <property type="evidence" value="ECO:0007669"/>
    <property type="project" value="UniProtKB-KW"/>
</dbReference>
<dbReference type="Gene3D" id="3.40.50.300">
    <property type="entry name" value="P-loop containing nucleotide triphosphate hydrolases"/>
    <property type="match status" value="1"/>
</dbReference>
<dbReference type="AlphaFoldDB" id="Q3AU30"/>
<keyword evidence="4" id="KW-0059">Arsenical resistance</keyword>
<organism evidence="11">
    <name type="scientific">Chlorobium chlorochromatii (strain CaD3)</name>
    <dbReference type="NCBI Taxonomy" id="340177"/>
    <lineage>
        <taxon>Bacteria</taxon>
        <taxon>Pseudomonadati</taxon>
        <taxon>Chlorobiota</taxon>
        <taxon>Chlorobiia</taxon>
        <taxon>Chlorobiales</taxon>
        <taxon>Chlorobiaceae</taxon>
        <taxon>Chlorobium/Pelodictyon group</taxon>
        <taxon>Chlorobium</taxon>
    </lineage>
</organism>
<evidence type="ECO:0000256" key="6">
    <source>
        <dbReference type="ARBA" id="ARBA00052296"/>
    </source>
</evidence>
<dbReference type="SUPFAM" id="SSF52540">
    <property type="entry name" value="P-loop containing nucleoside triphosphate hydrolases"/>
    <property type="match status" value="1"/>
</dbReference>
<keyword evidence="11" id="KW-0378">Hydrolase</keyword>
<name>Q3AU30_CHLCH</name>
<dbReference type="GO" id="GO:0015446">
    <property type="term" value="F:ATPase-coupled arsenite transmembrane transporter activity"/>
    <property type="evidence" value="ECO:0007669"/>
    <property type="project" value="UniProtKB-EC"/>
</dbReference>
<dbReference type="Gene3D" id="2.60.40.790">
    <property type="match status" value="1"/>
</dbReference>
<comment type="function">
    <text evidence="7">Anion-transporting ATPase. Catalyzes the extrusion of arsenite.</text>
</comment>
<gene>
    <name evidence="11" type="ordered locus">Cag_0217</name>
</gene>
<dbReference type="Pfam" id="PF17886">
    <property type="entry name" value="ArsA_HSP20"/>
    <property type="match status" value="1"/>
</dbReference>
<dbReference type="InterPro" id="IPR025723">
    <property type="entry name" value="ArsA/GET3_ATPase-like"/>
</dbReference>
<dbReference type="HOGENOM" id="CLU_040761_1_0_10"/>
<dbReference type="FunFam" id="3.40.50.300:FF:001801">
    <property type="entry name" value="Putative arsenical pump-driving ATPase"/>
    <property type="match status" value="1"/>
</dbReference>
<keyword evidence="3 11" id="KW-0067">ATP-binding</keyword>